<dbReference type="Pfam" id="PF04801">
    <property type="entry name" value="RPC5"/>
    <property type="match status" value="1"/>
</dbReference>
<accession>A0AAD5M9J2</accession>
<dbReference type="GO" id="GO:0042797">
    <property type="term" value="P:tRNA transcription by RNA polymerase III"/>
    <property type="evidence" value="ECO:0007669"/>
    <property type="project" value="TreeGrafter"/>
</dbReference>
<feature type="region of interest" description="Disordered" evidence="1">
    <location>
        <begin position="154"/>
        <end position="183"/>
    </location>
</feature>
<evidence type="ECO:0000313" key="3">
    <source>
        <dbReference type="Proteomes" id="UP001196413"/>
    </source>
</evidence>
<keyword evidence="3" id="KW-1185">Reference proteome</keyword>
<comment type="caution">
    <text evidence="2">The sequence shown here is derived from an EMBL/GenBank/DDBJ whole genome shotgun (WGS) entry which is preliminary data.</text>
</comment>
<protein>
    <submittedName>
        <fullName evidence="2">Uncharacterized protein</fullName>
    </submittedName>
</protein>
<feature type="compositionally biased region" description="Basic and acidic residues" evidence="1">
    <location>
        <begin position="156"/>
        <end position="166"/>
    </location>
</feature>
<evidence type="ECO:0000313" key="2">
    <source>
        <dbReference type="EMBL" id="KAJ1354555.1"/>
    </source>
</evidence>
<dbReference type="PANTHER" id="PTHR12069">
    <property type="entry name" value="DNA-DIRECTED RNA POLYMERASES III 80 KDA POLYPEPTIDE RNA POLYMERASE III SUBUNIT 5"/>
    <property type="match status" value="1"/>
</dbReference>
<gene>
    <name evidence="2" type="ORF">KIN20_011537</name>
</gene>
<sequence length="183" mass="21320">MRLVDPSITREQLFQYLQQCARLVQGVWVLQSELLFHDLTEAHSTTVGKRDESRAHTWRCARDLALCMLDFGQAVTRALLIRCFKINCKDAEDILLTFAVSGDKTWKLRIAPDPAFSNSPENARIFLEERRYWVKRWEELRNMVDVTLSLPFSSRTHKDDSPDKPKKNPVRRRMNNSRGSSLV</sequence>
<dbReference type="AlphaFoldDB" id="A0AAD5M9J2"/>
<evidence type="ECO:0000256" key="1">
    <source>
        <dbReference type="SAM" id="MobiDB-lite"/>
    </source>
</evidence>
<dbReference type="Proteomes" id="UP001196413">
    <property type="component" value="Unassembled WGS sequence"/>
</dbReference>
<dbReference type="InterPro" id="IPR006886">
    <property type="entry name" value="RNA_pol_III_Rpc5"/>
</dbReference>
<name>A0AAD5M9J2_PARTN</name>
<organism evidence="2 3">
    <name type="scientific">Parelaphostrongylus tenuis</name>
    <name type="common">Meningeal worm</name>
    <dbReference type="NCBI Taxonomy" id="148309"/>
    <lineage>
        <taxon>Eukaryota</taxon>
        <taxon>Metazoa</taxon>
        <taxon>Ecdysozoa</taxon>
        <taxon>Nematoda</taxon>
        <taxon>Chromadorea</taxon>
        <taxon>Rhabditida</taxon>
        <taxon>Rhabditina</taxon>
        <taxon>Rhabditomorpha</taxon>
        <taxon>Strongyloidea</taxon>
        <taxon>Metastrongylidae</taxon>
        <taxon>Parelaphostrongylus</taxon>
    </lineage>
</organism>
<dbReference type="PANTHER" id="PTHR12069:SF0">
    <property type="entry name" value="DNA-DIRECTED RNA POLYMERASE III SUBUNIT RPC5"/>
    <property type="match status" value="1"/>
</dbReference>
<dbReference type="EMBL" id="JAHQIW010002123">
    <property type="protein sequence ID" value="KAJ1354555.1"/>
    <property type="molecule type" value="Genomic_DNA"/>
</dbReference>
<reference evidence="2" key="1">
    <citation type="submission" date="2021-06" db="EMBL/GenBank/DDBJ databases">
        <title>Parelaphostrongylus tenuis whole genome reference sequence.</title>
        <authorList>
            <person name="Garwood T.J."/>
            <person name="Larsen P.A."/>
            <person name="Fountain-Jones N.M."/>
            <person name="Garbe J.R."/>
            <person name="Macchietto M.G."/>
            <person name="Kania S.A."/>
            <person name="Gerhold R.W."/>
            <person name="Richards J.E."/>
            <person name="Wolf T.M."/>
        </authorList>
    </citation>
    <scope>NUCLEOTIDE SEQUENCE</scope>
    <source>
        <strain evidence="2">MNPRO001-30</strain>
        <tissue evidence="2">Meninges</tissue>
    </source>
</reference>
<proteinExistence type="predicted"/>
<dbReference type="GO" id="GO:0005666">
    <property type="term" value="C:RNA polymerase III complex"/>
    <property type="evidence" value="ECO:0007669"/>
    <property type="project" value="TreeGrafter"/>
</dbReference>